<comment type="similarity">
    <text evidence="6">Belongs to the shikimate dehydrogenase family.</text>
</comment>
<evidence type="ECO:0000313" key="10">
    <source>
        <dbReference type="EMBL" id="MDR7665602.1"/>
    </source>
</evidence>
<feature type="binding site" evidence="6">
    <location>
        <position position="246"/>
    </location>
    <ligand>
        <name>NADP(+)</name>
        <dbReference type="ChEBI" id="CHEBI:58349"/>
    </ligand>
</feature>
<feature type="domain" description="Shikimate dehydrogenase substrate binding N-terminal" evidence="8">
    <location>
        <begin position="7"/>
        <end position="90"/>
    </location>
</feature>
<dbReference type="Pfam" id="PF08501">
    <property type="entry name" value="Shikimate_dh_N"/>
    <property type="match status" value="1"/>
</dbReference>
<dbReference type="SUPFAM" id="SSF51735">
    <property type="entry name" value="NAD(P)-binding Rossmann-fold domains"/>
    <property type="match status" value="1"/>
</dbReference>
<dbReference type="Gene3D" id="3.40.50.720">
    <property type="entry name" value="NAD(P)-binding Rossmann-like Domain"/>
    <property type="match status" value="1"/>
</dbReference>
<keyword evidence="11" id="KW-1185">Reference proteome</keyword>
<protein>
    <recommendedName>
        <fullName evidence="1 6">Shikimate dehydrogenase (NADP(+))</fullName>
        <shortName evidence="6">SDH</shortName>
        <ecNumber evidence="1 6">1.1.1.25</ecNumber>
    </recommendedName>
</protein>
<feature type="binding site" evidence="6">
    <location>
        <position position="223"/>
    </location>
    <ligand>
        <name>NADP(+)</name>
        <dbReference type="ChEBI" id="CHEBI:58349"/>
    </ligand>
</feature>
<dbReference type="PANTHER" id="PTHR21089:SF1">
    <property type="entry name" value="BIFUNCTIONAL 3-DEHYDROQUINATE DEHYDRATASE_SHIKIMATE DEHYDROGENASE, CHLOROPLASTIC"/>
    <property type="match status" value="1"/>
</dbReference>
<feature type="binding site" evidence="6">
    <location>
        <begin position="128"/>
        <end position="132"/>
    </location>
    <ligand>
        <name>NADP(+)</name>
        <dbReference type="ChEBI" id="CHEBI:58349"/>
    </ligand>
</feature>
<dbReference type="EMBL" id="JAVKPK010000023">
    <property type="protein sequence ID" value="MDR7665602.1"/>
    <property type="molecule type" value="Genomic_DNA"/>
</dbReference>
<evidence type="ECO:0000259" key="9">
    <source>
        <dbReference type="Pfam" id="PF18317"/>
    </source>
</evidence>
<comment type="function">
    <text evidence="6">Involved in the biosynthesis of the chorismate, which leads to the biosynthesis of aromatic amino acids. Catalyzes the reversible NADPH linked reduction of 3-dehydroshikimate (DHSA) to yield shikimate (SA).</text>
</comment>
<dbReference type="InterPro" id="IPR013708">
    <property type="entry name" value="Shikimate_DH-bd_N"/>
</dbReference>
<feature type="binding site" evidence="6">
    <location>
        <begin position="151"/>
        <end position="156"/>
    </location>
    <ligand>
        <name>NADP(+)</name>
        <dbReference type="ChEBI" id="CHEBI:58349"/>
    </ligand>
</feature>
<dbReference type="InterPro" id="IPR041121">
    <property type="entry name" value="SDH_C"/>
</dbReference>
<evidence type="ECO:0000256" key="3">
    <source>
        <dbReference type="ARBA" id="ARBA00022857"/>
    </source>
</evidence>
<evidence type="ECO:0000259" key="8">
    <source>
        <dbReference type="Pfam" id="PF08501"/>
    </source>
</evidence>
<feature type="active site" description="Proton acceptor" evidence="6">
    <location>
        <position position="66"/>
    </location>
</feature>
<evidence type="ECO:0000313" key="11">
    <source>
        <dbReference type="Proteomes" id="UP001246244"/>
    </source>
</evidence>
<evidence type="ECO:0000256" key="4">
    <source>
        <dbReference type="ARBA" id="ARBA00023002"/>
    </source>
</evidence>
<dbReference type="RefSeq" id="WP_310575625.1">
    <property type="nucleotide sequence ID" value="NZ_JAVKPK010000023.1"/>
</dbReference>
<comment type="catalytic activity">
    <reaction evidence="6">
        <text>shikimate + NADP(+) = 3-dehydroshikimate + NADPH + H(+)</text>
        <dbReference type="Rhea" id="RHEA:17737"/>
        <dbReference type="ChEBI" id="CHEBI:15378"/>
        <dbReference type="ChEBI" id="CHEBI:16630"/>
        <dbReference type="ChEBI" id="CHEBI:36208"/>
        <dbReference type="ChEBI" id="CHEBI:57783"/>
        <dbReference type="ChEBI" id="CHEBI:58349"/>
        <dbReference type="EC" id="1.1.1.25"/>
    </reaction>
</comment>
<dbReference type="InterPro" id="IPR046346">
    <property type="entry name" value="Aminoacid_DH-like_N_sf"/>
</dbReference>
<dbReference type="Pfam" id="PF01488">
    <property type="entry name" value="Shikimate_DH"/>
    <property type="match status" value="1"/>
</dbReference>
<feature type="binding site" evidence="6">
    <location>
        <position position="104"/>
    </location>
    <ligand>
        <name>shikimate</name>
        <dbReference type="ChEBI" id="CHEBI:36208"/>
    </ligand>
</feature>
<accession>A0ABU2D0T7</accession>
<dbReference type="SUPFAM" id="SSF53223">
    <property type="entry name" value="Aminoacid dehydrogenase-like, N-terminal domain"/>
    <property type="match status" value="1"/>
</dbReference>
<organism evidence="10 11">
    <name type="scientific">Methanosarcina baikalica</name>
    <dbReference type="NCBI Taxonomy" id="3073890"/>
    <lineage>
        <taxon>Archaea</taxon>
        <taxon>Methanobacteriati</taxon>
        <taxon>Methanobacteriota</taxon>
        <taxon>Stenosarchaea group</taxon>
        <taxon>Methanomicrobia</taxon>
        <taxon>Methanosarcinales</taxon>
        <taxon>Methanosarcinaceae</taxon>
        <taxon>Methanosarcina</taxon>
    </lineage>
</organism>
<dbReference type="PANTHER" id="PTHR21089">
    <property type="entry name" value="SHIKIMATE DEHYDROGENASE"/>
    <property type="match status" value="1"/>
</dbReference>
<feature type="binding site" evidence="6">
    <location>
        <begin position="15"/>
        <end position="17"/>
    </location>
    <ligand>
        <name>shikimate</name>
        <dbReference type="ChEBI" id="CHEBI:36208"/>
    </ligand>
</feature>
<evidence type="ECO:0000256" key="5">
    <source>
        <dbReference type="ARBA" id="ARBA00023141"/>
    </source>
</evidence>
<comment type="subunit">
    <text evidence="6">Homodimer.</text>
</comment>
<dbReference type="HAMAP" id="MF_00222">
    <property type="entry name" value="Shikimate_DH_AroE"/>
    <property type="match status" value="1"/>
</dbReference>
<gene>
    <name evidence="6" type="primary">aroE</name>
    <name evidence="10" type="ORF">RG963_07380</name>
</gene>
<feature type="binding site" evidence="6">
    <location>
        <position position="62"/>
    </location>
    <ligand>
        <name>shikimate</name>
        <dbReference type="ChEBI" id="CHEBI:36208"/>
    </ligand>
</feature>
<evidence type="ECO:0000256" key="2">
    <source>
        <dbReference type="ARBA" id="ARBA00022605"/>
    </source>
</evidence>
<name>A0ABU2D0T7_9EURY</name>
<reference evidence="11" key="1">
    <citation type="submission" date="2023-07" db="EMBL/GenBank/DDBJ databases">
        <title>Whole-genome sequencing of a new Methanosarcina sp. Z-7115.</title>
        <authorList>
            <person name="Zhilina T.N."/>
            <person name="Merkel A.Y."/>
        </authorList>
    </citation>
    <scope>NUCLEOTIDE SEQUENCE [LARGE SCALE GENOMIC DNA]</scope>
    <source>
        <strain evidence="11">Z-7115</strain>
    </source>
</reference>
<dbReference type="InterPro" id="IPR022893">
    <property type="entry name" value="Shikimate_DH_fam"/>
</dbReference>
<dbReference type="EC" id="1.1.1.25" evidence="1 6"/>
<feature type="binding site" evidence="6">
    <location>
        <position position="88"/>
    </location>
    <ligand>
        <name>shikimate</name>
        <dbReference type="ChEBI" id="CHEBI:36208"/>
    </ligand>
</feature>
<feature type="domain" description="Quinate/shikimate 5-dehydrogenase/glutamyl-tRNA reductase" evidence="7">
    <location>
        <begin position="118"/>
        <end position="198"/>
    </location>
</feature>
<keyword evidence="4 6" id="KW-0560">Oxidoreductase</keyword>
<dbReference type="NCBIfam" id="TIGR00507">
    <property type="entry name" value="aroE"/>
    <property type="match status" value="1"/>
</dbReference>
<dbReference type="InterPro" id="IPR006151">
    <property type="entry name" value="Shikm_DH/Glu-tRNA_Rdtase"/>
</dbReference>
<feature type="domain" description="SDH C-terminal" evidence="9">
    <location>
        <begin position="246"/>
        <end position="276"/>
    </location>
</feature>
<dbReference type="InterPro" id="IPR011342">
    <property type="entry name" value="Shikimate_DH"/>
</dbReference>
<dbReference type="Gene3D" id="3.40.50.10860">
    <property type="entry name" value="Leucine Dehydrogenase, chain A, domain 1"/>
    <property type="match status" value="1"/>
</dbReference>
<comment type="caution">
    <text evidence="10">The sequence shown here is derived from an EMBL/GenBank/DDBJ whole genome shotgun (WGS) entry which is preliminary data.</text>
</comment>
<feature type="binding site" evidence="6">
    <location>
        <position position="225"/>
    </location>
    <ligand>
        <name>shikimate</name>
        <dbReference type="ChEBI" id="CHEBI:36208"/>
    </ligand>
</feature>
<keyword evidence="5 6" id="KW-0057">Aromatic amino acid biosynthesis</keyword>
<dbReference type="Proteomes" id="UP001246244">
    <property type="component" value="Unassembled WGS sequence"/>
</dbReference>
<evidence type="ECO:0000259" key="7">
    <source>
        <dbReference type="Pfam" id="PF01488"/>
    </source>
</evidence>
<dbReference type="NCBIfam" id="NF001319">
    <property type="entry name" value="PRK00258.3-3"/>
    <property type="match status" value="1"/>
</dbReference>
<evidence type="ECO:0000256" key="6">
    <source>
        <dbReference type="HAMAP-Rule" id="MF_00222"/>
    </source>
</evidence>
<keyword evidence="2 6" id="KW-0028">Amino-acid biosynthesis</keyword>
<comment type="caution">
    <text evidence="6">Lacks conserved residue(s) required for the propagation of feature annotation.</text>
</comment>
<sequence>MKQVFGVFGDPIGHSLSPAMHNAAFSALGMDCIYHAFRVKPEKLEKAILGAEAMGFGGLNLTVPLKEKALKLDCIRPDPLAERIGAVNTVVFGKNGEITGYNTDGLGAKQALREAAVEIAGSKIVVAGAGGAARAIAFQLAANGAEITIINRTAERAVELAKDVSAIAAISENIRGRGLSGLKALLQDADVLINTTTLGMHPNTDTAITTAENLHPDLAVFDIVYNPLETRLLREAKAAGAKTVSGVLMLVYQGAEAFKLWTGIEPPVELMKKTVLEALQA</sequence>
<dbReference type="Pfam" id="PF18317">
    <property type="entry name" value="SDH_C"/>
    <property type="match status" value="1"/>
</dbReference>
<dbReference type="GO" id="GO:0004764">
    <property type="term" value="F:shikimate 3-dehydrogenase (NADP+) activity"/>
    <property type="evidence" value="ECO:0007669"/>
    <property type="project" value="UniProtKB-EC"/>
</dbReference>
<comment type="pathway">
    <text evidence="6">Metabolic intermediate biosynthesis; chorismate biosynthesis; chorismate from D-erythrose 4-phosphate and phosphoenolpyruvate: step 4/7.</text>
</comment>
<evidence type="ECO:0000256" key="1">
    <source>
        <dbReference type="ARBA" id="ARBA00012962"/>
    </source>
</evidence>
<keyword evidence="3 6" id="KW-0521">NADP</keyword>
<proteinExistence type="inferred from homology"/>
<dbReference type="InterPro" id="IPR036291">
    <property type="entry name" value="NAD(P)-bd_dom_sf"/>
</dbReference>
<dbReference type="CDD" id="cd01065">
    <property type="entry name" value="NAD_bind_Shikimate_DH"/>
    <property type="match status" value="1"/>
</dbReference>
<feature type="binding site" evidence="6">
    <location>
        <position position="253"/>
    </location>
    <ligand>
        <name>shikimate</name>
        <dbReference type="ChEBI" id="CHEBI:36208"/>
    </ligand>
</feature>